<gene>
    <name evidence="2" type="ORF">B0T17DRAFT_637934</name>
</gene>
<name>A0AA39XBX9_9PEZI</name>
<feature type="non-terminal residue" evidence="2">
    <location>
        <position position="257"/>
    </location>
</feature>
<protein>
    <submittedName>
        <fullName evidence="2">Uncharacterized protein</fullName>
    </submittedName>
</protein>
<reference evidence="2" key="1">
    <citation type="submission" date="2023-06" db="EMBL/GenBank/DDBJ databases">
        <title>Genome-scale phylogeny and comparative genomics of the fungal order Sordariales.</title>
        <authorList>
            <consortium name="Lawrence Berkeley National Laboratory"/>
            <person name="Hensen N."/>
            <person name="Bonometti L."/>
            <person name="Westerberg I."/>
            <person name="Brannstrom I.O."/>
            <person name="Guillou S."/>
            <person name="Cros-Aarteil S."/>
            <person name="Calhoun S."/>
            <person name="Haridas S."/>
            <person name="Kuo A."/>
            <person name="Mondo S."/>
            <person name="Pangilinan J."/>
            <person name="Riley R."/>
            <person name="LaButti K."/>
            <person name="Andreopoulos B."/>
            <person name="Lipzen A."/>
            <person name="Chen C."/>
            <person name="Yanf M."/>
            <person name="Daum C."/>
            <person name="Ng V."/>
            <person name="Clum A."/>
            <person name="Steindorff A."/>
            <person name="Ohm R."/>
            <person name="Martin F."/>
            <person name="Silar P."/>
            <person name="Natvig D."/>
            <person name="Lalanne C."/>
            <person name="Gautier V."/>
            <person name="Ament-velasquez S.L."/>
            <person name="Kruys A."/>
            <person name="Hutchinson M.I."/>
            <person name="Powell A.J."/>
            <person name="Barry K."/>
            <person name="Miller A.N."/>
            <person name="Grigoriev I.V."/>
            <person name="Debuchy R."/>
            <person name="Gladieux P."/>
            <person name="Thoren M.H."/>
            <person name="Johannesson H."/>
        </authorList>
    </citation>
    <scope>NUCLEOTIDE SEQUENCE</scope>
    <source>
        <strain evidence="2">SMH3391-2</strain>
    </source>
</reference>
<feature type="compositionally biased region" description="Low complexity" evidence="1">
    <location>
        <begin position="25"/>
        <end position="34"/>
    </location>
</feature>
<evidence type="ECO:0000313" key="2">
    <source>
        <dbReference type="EMBL" id="KAK0631108.1"/>
    </source>
</evidence>
<evidence type="ECO:0000256" key="1">
    <source>
        <dbReference type="SAM" id="MobiDB-lite"/>
    </source>
</evidence>
<proteinExistence type="predicted"/>
<organism evidence="2 3">
    <name type="scientific">Bombardia bombarda</name>
    <dbReference type="NCBI Taxonomy" id="252184"/>
    <lineage>
        <taxon>Eukaryota</taxon>
        <taxon>Fungi</taxon>
        <taxon>Dikarya</taxon>
        <taxon>Ascomycota</taxon>
        <taxon>Pezizomycotina</taxon>
        <taxon>Sordariomycetes</taxon>
        <taxon>Sordariomycetidae</taxon>
        <taxon>Sordariales</taxon>
        <taxon>Lasiosphaeriaceae</taxon>
        <taxon>Bombardia</taxon>
    </lineage>
</organism>
<accession>A0AA39XBX9</accession>
<evidence type="ECO:0000313" key="3">
    <source>
        <dbReference type="Proteomes" id="UP001174934"/>
    </source>
</evidence>
<feature type="region of interest" description="Disordered" evidence="1">
    <location>
        <begin position="1"/>
        <end position="36"/>
    </location>
</feature>
<sequence length="257" mass="28331">PNAEVIIAPKSRSTPSRSRSRTGSRGRASSGSSARARETVPVRMFFRGVDRSCCARWFEDDQDDADEGLKVWIDRDVRLSEPLKRLTWVSVSILRQSSSQAKVNSQHDQQAADNGNAAWVSPKIVARLEAWAGRNGQQACCLVVLTVRSVGLRGYGWDAYQDRGCSSLTSGLIPQRLHIYPFMDTSEPSGGLRLGERAKRERQDAAQSIEKIIVAIAFMGTPHLRSNLANWGTSNLETLKSATQNQLGNCRGFAARL</sequence>
<dbReference type="AlphaFoldDB" id="A0AA39XBX9"/>
<dbReference type="EMBL" id="JAULSR010000002">
    <property type="protein sequence ID" value="KAK0631108.1"/>
    <property type="molecule type" value="Genomic_DNA"/>
</dbReference>
<comment type="caution">
    <text evidence="2">The sequence shown here is derived from an EMBL/GenBank/DDBJ whole genome shotgun (WGS) entry which is preliminary data.</text>
</comment>
<dbReference type="Proteomes" id="UP001174934">
    <property type="component" value="Unassembled WGS sequence"/>
</dbReference>
<keyword evidence="3" id="KW-1185">Reference proteome</keyword>